<dbReference type="EMBL" id="CP002623">
    <property type="protein sequence ID" value="AEI93549.1"/>
    <property type="molecule type" value="Genomic_DNA"/>
</dbReference>
<dbReference type="HOGENOM" id="CLU_1957911_0_0_5"/>
<gene>
    <name evidence="1" type="ordered locus">RLO149_c015540</name>
</gene>
<organism evidence="1 2">
    <name type="scientific">Roseobacter litoralis (strain ATCC 49566 / DSM 6996 / JCM 21268 / NBRC 15278 / OCh 149)</name>
    <dbReference type="NCBI Taxonomy" id="391595"/>
    <lineage>
        <taxon>Bacteria</taxon>
        <taxon>Pseudomonadati</taxon>
        <taxon>Pseudomonadota</taxon>
        <taxon>Alphaproteobacteria</taxon>
        <taxon>Rhodobacterales</taxon>
        <taxon>Roseobacteraceae</taxon>
        <taxon>Roseobacter</taxon>
    </lineage>
</organism>
<accession>F7ZG09</accession>
<sequence>MTINEELTAFRSQFPGCSVMTFADASTGMVLGASAAVRTTQETLDALCLEGRDAVSGQLAQAVSAHFATSAQSLIGVAMHADAGGIKCFVRAPLPAPEMLCFVAGENTAFDDLLNAAKGLLTRLVSEG</sequence>
<evidence type="ECO:0000313" key="2">
    <source>
        <dbReference type="Proteomes" id="UP000001353"/>
    </source>
</evidence>
<protein>
    <recommendedName>
        <fullName evidence="3">Roadblock/LAMTOR2 domain-containing protein</fullName>
    </recommendedName>
</protein>
<keyword evidence="2" id="KW-1185">Reference proteome</keyword>
<evidence type="ECO:0000313" key="1">
    <source>
        <dbReference type="EMBL" id="AEI93549.1"/>
    </source>
</evidence>
<dbReference type="OrthoDB" id="7857877at2"/>
<dbReference type="RefSeq" id="WP_013961483.1">
    <property type="nucleotide sequence ID" value="NC_015730.1"/>
</dbReference>
<dbReference type="Proteomes" id="UP000001353">
    <property type="component" value="Chromosome"/>
</dbReference>
<proteinExistence type="predicted"/>
<evidence type="ECO:0008006" key="3">
    <source>
        <dbReference type="Google" id="ProtNLM"/>
    </source>
</evidence>
<dbReference type="AlphaFoldDB" id="F7ZG09"/>
<name>F7ZG09_ROSLO</name>
<dbReference type="KEGG" id="rli:RLO149_c015540"/>
<dbReference type="STRING" id="391595.RLO149_c015540"/>
<reference evidence="1 2" key="1">
    <citation type="journal article" date="2011" name="BMC Genomics">
        <title>Comparative genome analysis and genome-guided physiological analysis of Roseobacter litoralis.</title>
        <authorList>
            <person name="Kalhoefer D."/>
            <person name="Thole S."/>
            <person name="Voget S."/>
            <person name="Lehmann R."/>
            <person name="Liesegang H."/>
            <person name="Wollher A."/>
            <person name="Daniel R."/>
            <person name="Simon M."/>
            <person name="Brinkhoff T."/>
        </authorList>
    </citation>
    <scope>NUCLEOTIDE SEQUENCE [LARGE SCALE GENOMIC DNA]</scope>
    <source>
        <strain evidence="2">ATCC 49566 / DSM 6996 / JCM 21268 / NBRC 15278 / OCh 149</strain>
    </source>
</reference>